<dbReference type="EMBL" id="CP042829">
    <property type="protein sequence ID" value="QFG02289.1"/>
    <property type="molecule type" value="Genomic_DNA"/>
</dbReference>
<organism evidence="1 2">
    <name type="scientific">Tepidiforma bonchosmolovskayae</name>
    <dbReference type="NCBI Taxonomy" id="2601677"/>
    <lineage>
        <taxon>Bacteria</taxon>
        <taxon>Bacillati</taxon>
        <taxon>Chloroflexota</taxon>
        <taxon>Tepidiformia</taxon>
        <taxon>Tepidiformales</taxon>
        <taxon>Tepidiformaceae</taxon>
        <taxon>Tepidiforma</taxon>
    </lineage>
</organism>
<evidence type="ECO:0000313" key="1">
    <source>
        <dbReference type="EMBL" id="QFG02289.1"/>
    </source>
</evidence>
<evidence type="ECO:0000313" key="2">
    <source>
        <dbReference type="Proteomes" id="UP000326331"/>
    </source>
</evidence>
<dbReference type="PANTHER" id="PTHR35866">
    <property type="entry name" value="PUTATIVE-RELATED"/>
    <property type="match status" value="1"/>
</dbReference>
<dbReference type="PANTHER" id="PTHR35866:SF1">
    <property type="entry name" value="YKGJ FAMILY CYSTEINE CLUSTER PROTEIN"/>
    <property type="match status" value="1"/>
</dbReference>
<proteinExistence type="predicted"/>
<dbReference type="InterPro" id="IPR005358">
    <property type="entry name" value="Puta_zinc/iron-chelating_dom"/>
</dbReference>
<sequence length="274" mass="30191">MYSRFTCTASCHRPFTASFTAWSVSCFFSFARSSGVISSCVVSFVIFRRFLPARRSGKDTAARPHGQTPAPCSRPAYHRSVPAPDIDPAALASRMRAAWQAAAPRFRAYHLILPGSPAFICKTDACEAACCRVFSVAMHDRDVDHFARTTGLQPVQFLELEEGQPVRLPLAQPYLLARDEGRCRFLQPAHHCGVYEARPTACRLYPHFVIYWNSATERPVYEAPPPLAAAAVAGPVVPLLLGHDGCPGFTGPPLAPADWLELLRETDHLQRNLA</sequence>
<dbReference type="Proteomes" id="UP000326331">
    <property type="component" value="Chromosome"/>
</dbReference>
<protein>
    <submittedName>
        <fullName evidence="1">YkgJ family cysteine cluster protein</fullName>
    </submittedName>
</protein>
<dbReference type="Pfam" id="PF03692">
    <property type="entry name" value="CxxCxxCC"/>
    <property type="match status" value="1"/>
</dbReference>
<name>A0ABX6C0F6_9CHLR</name>
<keyword evidence="2" id="KW-1185">Reference proteome</keyword>
<accession>A0ABX6C0F6</accession>
<gene>
    <name evidence="1" type="ORF">Tbon_02945</name>
</gene>
<reference evidence="1 2" key="1">
    <citation type="submission" date="2019-10" db="EMBL/GenBank/DDBJ databases">
        <title>Thermopilla bonchosmolovskayae gen. nov., sp. nov., a moderately thermophilic Chloroflexi bacterium from a Chukotka hot spring (Arctic, Russia), representing a novel classis Thermopillaia, which include previously uncultivated lineage OLB14.</title>
        <authorList>
            <person name="Kochetkova T.V."/>
            <person name="Zayulina K.S."/>
            <person name="Zhigarkov V.S."/>
            <person name="Minaev N.V."/>
            <person name="Novikov A."/>
            <person name="Toshchakov S.V."/>
            <person name="Elcheninov A.G."/>
            <person name="Kublanov I.V."/>
        </authorList>
    </citation>
    <scope>NUCLEOTIDE SEQUENCE [LARGE SCALE GENOMIC DNA]</scope>
    <source>
        <strain evidence="1 2">3753O</strain>
    </source>
</reference>
<dbReference type="PROSITE" id="PS51257">
    <property type="entry name" value="PROKAR_LIPOPROTEIN"/>
    <property type="match status" value="1"/>
</dbReference>